<name>H1V731_COLHI</name>
<dbReference type="EMBL" id="CACQ02001802">
    <property type="protein sequence ID" value="CCF36033.1"/>
    <property type="molecule type" value="Genomic_DNA"/>
</dbReference>
<reference evidence="2" key="1">
    <citation type="journal article" date="2012" name="Nat. Genet.">
        <title>Lifestyle transitions in plant pathogenic Colletotrichum fungi deciphered by genome and transcriptome analyses.</title>
        <authorList>
            <person name="O'Connell R.J."/>
            <person name="Thon M.R."/>
            <person name="Hacquard S."/>
            <person name="Amyotte S.G."/>
            <person name="Kleemann J."/>
            <person name="Torres M.F."/>
            <person name="Damm U."/>
            <person name="Buiate E.A."/>
            <person name="Epstein L."/>
            <person name="Alkan N."/>
            <person name="Altmueller J."/>
            <person name="Alvarado-Balderrama L."/>
            <person name="Bauser C.A."/>
            <person name="Becker C."/>
            <person name="Birren B.W."/>
            <person name="Chen Z."/>
            <person name="Choi J."/>
            <person name="Crouch J.A."/>
            <person name="Duvick J.P."/>
            <person name="Farman M.A."/>
            <person name="Gan P."/>
            <person name="Heiman D."/>
            <person name="Henrissat B."/>
            <person name="Howard R.J."/>
            <person name="Kabbage M."/>
            <person name="Koch C."/>
            <person name="Kracher B."/>
            <person name="Kubo Y."/>
            <person name="Law A.D."/>
            <person name="Lebrun M.-H."/>
            <person name="Lee Y.-H."/>
            <person name="Miyara I."/>
            <person name="Moore N."/>
            <person name="Neumann U."/>
            <person name="Nordstroem K."/>
            <person name="Panaccione D.G."/>
            <person name="Panstruga R."/>
            <person name="Place M."/>
            <person name="Proctor R.H."/>
            <person name="Prusky D."/>
            <person name="Rech G."/>
            <person name="Reinhardt R."/>
            <person name="Rollins J.A."/>
            <person name="Rounsley S."/>
            <person name="Schardl C.L."/>
            <person name="Schwartz D.C."/>
            <person name="Shenoy N."/>
            <person name="Shirasu K."/>
            <person name="Sikhakolli U.R."/>
            <person name="Stueber K."/>
            <person name="Sukno S.A."/>
            <person name="Sweigard J.A."/>
            <person name="Takano Y."/>
            <person name="Takahara H."/>
            <person name="Trail F."/>
            <person name="van der Does H.C."/>
            <person name="Voll L.M."/>
            <person name="Will I."/>
            <person name="Young S."/>
            <person name="Zeng Q."/>
            <person name="Zhang J."/>
            <person name="Zhou S."/>
            <person name="Dickman M.B."/>
            <person name="Schulze-Lefert P."/>
            <person name="Ver Loren van Themaat E."/>
            <person name="Ma L.-J."/>
            <person name="Vaillancourt L.J."/>
        </authorList>
    </citation>
    <scope>NUCLEOTIDE SEQUENCE [LARGE SCALE GENOMIC DNA]</scope>
    <source>
        <strain evidence="2">IMI 349063</strain>
    </source>
</reference>
<protein>
    <submittedName>
        <fullName evidence="1">Uncharacterized protein</fullName>
    </submittedName>
</protein>
<proteinExistence type="predicted"/>
<dbReference type="AlphaFoldDB" id="H1V731"/>
<gene>
    <name evidence="1" type="ORF">CH063_01422</name>
</gene>
<accession>H1V731</accession>
<sequence length="169" mass="18465">MAGETEETTALAACSFAGLSPSTWLARLAQLDFVSNFAYLFELDRLDGGGRLDHFLRLLSVGCRDLWFFNCSRPGKLIQQIDGPLSVASQCRGFRLSRSGISWREVRFIADVQGTVRLMNMVAGALPAQGASATQKKHHHSVQPLTQAKDVLVSPLAIQCPTFDKALLS</sequence>
<dbReference type="HOGENOM" id="CLU_1578404_0_0_1"/>
<dbReference type="Proteomes" id="UP000007174">
    <property type="component" value="Unassembled WGS sequence"/>
</dbReference>
<evidence type="ECO:0000313" key="1">
    <source>
        <dbReference type="EMBL" id="CCF36033.1"/>
    </source>
</evidence>
<organism evidence="1 2">
    <name type="scientific">Colletotrichum higginsianum (strain IMI 349063)</name>
    <name type="common">Crucifer anthracnose fungus</name>
    <dbReference type="NCBI Taxonomy" id="759273"/>
    <lineage>
        <taxon>Eukaryota</taxon>
        <taxon>Fungi</taxon>
        <taxon>Dikarya</taxon>
        <taxon>Ascomycota</taxon>
        <taxon>Pezizomycotina</taxon>
        <taxon>Sordariomycetes</taxon>
        <taxon>Hypocreomycetidae</taxon>
        <taxon>Glomerellales</taxon>
        <taxon>Glomerellaceae</taxon>
        <taxon>Colletotrichum</taxon>
        <taxon>Colletotrichum destructivum species complex</taxon>
    </lineage>
</organism>
<evidence type="ECO:0000313" key="2">
    <source>
        <dbReference type="Proteomes" id="UP000007174"/>
    </source>
</evidence>